<evidence type="ECO:0000313" key="1">
    <source>
        <dbReference type="EMBL" id="EMS69147.1"/>
    </source>
</evidence>
<dbReference type="PATRIC" id="fig|1195236.3.peg.5377"/>
<name>S0FFB3_RUMCE</name>
<comment type="caution">
    <text evidence="1">The sequence shown here is derived from an EMBL/GenBank/DDBJ whole genome shotgun (WGS) entry which is preliminary data.</text>
</comment>
<dbReference type="RefSeq" id="WP_004630890.1">
    <property type="nucleotide sequence ID" value="NZ_AORV01000072.1"/>
</dbReference>
<dbReference type="AlphaFoldDB" id="S0FFB3"/>
<dbReference type="STRING" id="1195236.CTER_5241"/>
<keyword evidence="2" id="KW-1185">Reference proteome</keyword>
<gene>
    <name evidence="1" type="ORF">CTER_5241</name>
</gene>
<accession>S0FFB3</accession>
<proteinExistence type="predicted"/>
<organism evidence="1 2">
    <name type="scientific">Ruminiclostridium cellobioparum subsp. termitidis CT1112</name>
    <dbReference type="NCBI Taxonomy" id="1195236"/>
    <lineage>
        <taxon>Bacteria</taxon>
        <taxon>Bacillati</taxon>
        <taxon>Bacillota</taxon>
        <taxon>Clostridia</taxon>
        <taxon>Eubacteriales</taxon>
        <taxon>Oscillospiraceae</taxon>
        <taxon>Ruminiclostridium</taxon>
    </lineage>
</organism>
<protein>
    <submittedName>
        <fullName evidence="1">Uncharacterized protein</fullName>
    </submittedName>
</protein>
<dbReference type="eggNOG" id="ENOG5032T13">
    <property type="taxonomic scope" value="Bacteria"/>
</dbReference>
<dbReference type="Proteomes" id="UP000014155">
    <property type="component" value="Unassembled WGS sequence"/>
</dbReference>
<dbReference type="EMBL" id="AORV01000072">
    <property type="protein sequence ID" value="EMS69147.1"/>
    <property type="molecule type" value="Genomic_DNA"/>
</dbReference>
<reference evidence="1 2" key="1">
    <citation type="journal article" date="2013" name="Genome Announc.">
        <title>Draft Genome Sequence of the Cellulolytic, Mesophilic, Anaerobic Bacterium Clostridium termitidis Strain CT1112 (DSM 5398).</title>
        <authorList>
            <person name="Lal S."/>
            <person name="Ramachandran U."/>
            <person name="Zhang X."/>
            <person name="Munir R."/>
            <person name="Sparling R."/>
            <person name="Levin D.B."/>
        </authorList>
    </citation>
    <scope>NUCLEOTIDE SEQUENCE [LARGE SCALE GENOMIC DNA]</scope>
    <source>
        <strain evidence="1 2">CT1112</strain>
    </source>
</reference>
<sequence length="166" mass="19007">MHCIRAFIGKRDIISTFANNWMKANSIMLAQGFAMIFLTNDLYDDVVELADSILDIDFSKFFDYLSPSIYELLLQESRSGKLVYIETDYFGGVGRQSAILFEKGVIKIQPHKTETCWDEKTYSFNHKPEGDKAINIVLKELGVYKDDGKDEFDSIGLGNYRNMDKS</sequence>
<evidence type="ECO:0000313" key="2">
    <source>
        <dbReference type="Proteomes" id="UP000014155"/>
    </source>
</evidence>